<dbReference type="Proteomes" id="UP001597282">
    <property type="component" value="Unassembled WGS sequence"/>
</dbReference>
<gene>
    <name evidence="1" type="ORF">ACFQ4Y_16100</name>
</gene>
<organism evidence="1 2">
    <name type="scientific">Kroppenstedtia sanguinis</name>
    <dbReference type="NCBI Taxonomy" id="1380684"/>
    <lineage>
        <taxon>Bacteria</taxon>
        <taxon>Bacillati</taxon>
        <taxon>Bacillota</taxon>
        <taxon>Bacilli</taxon>
        <taxon>Bacillales</taxon>
        <taxon>Thermoactinomycetaceae</taxon>
        <taxon>Kroppenstedtia</taxon>
    </lineage>
</organism>
<protein>
    <submittedName>
        <fullName evidence="1">Uncharacterized protein</fullName>
    </submittedName>
</protein>
<sequence>MEFQFYQFWNLMFNIPKFPLKPDEAKKWHEEEKPYVVVVLEEGKMKYVVNVNFNLNYCHVDHLNSQQKRIQMDAYTEYGEGLFLSDIKVWKDPASIEHTTTLYKPDGTYLKSHVDAQGHVTEDETTGTCDVSTHFRKMIRFGDYDPVLPKKTSE</sequence>
<comment type="caution">
    <text evidence="1">The sequence shown here is derived from an EMBL/GenBank/DDBJ whole genome shotgun (WGS) entry which is preliminary data.</text>
</comment>
<accession>A0ABW4CET6</accession>
<evidence type="ECO:0000313" key="2">
    <source>
        <dbReference type="Proteomes" id="UP001597282"/>
    </source>
</evidence>
<name>A0ABW4CET6_9BACL</name>
<dbReference type="RefSeq" id="WP_380167307.1">
    <property type="nucleotide sequence ID" value="NZ_JBHTNU010000023.1"/>
</dbReference>
<dbReference type="EMBL" id="JBHTNU010000023">
    <property type="protein sequence ID" value="MFD1428423.1"/>
    <property type="molecule type" value="Genomic_DNA"/>
</dbReference>
<proteinExistence type="predicted"/>
<keyword evidence="2" id="KW-1185">Reference proteome</keyword>
<reference evidence="2" key="1">
    <citation type="journal article" date="2019" name="Int. J. Syst. Evol. Microbiol.">
        <title>The Global Catalogue of Microorganisms (GCM) 10K type strain sequencing project: providing services to taxonomists for standard genome sequencing and annotation.</title>
        <authorList>
            <consortium name="The Broad Institute Genomics Platform"/>
            <consortium name="The Broad Institute Genome Sequencing Center for Infectious Disease"/>
            <person name="Wu L."/>
            <person name="Ma J."/>
        </authorList>
    </citation>
    <scope>NUCLEOTIDE SEQUENCE [LARGE SCALE GENOMIC DNA]</scope>
    <source>
        <strain evidence="2">S1</strain>
    </source>
</reference>
<evidence type="ECO:0000313" key="1">
    <source>
        <dbReference type="EMBL" id="MFD1428423.1"/>
    </source>
</evidence>